<dbReference type="SUPFAM" id="SSF63817">
    <property type="entry name" value="Sortase"/>
    <property type="match status" value="1"/>
</dbReference>
<feature type="chain" id="PRO_5046588713" evidence="2">
    <location>
        <begin position="25"/>
        <end position="230"/>
    </location>
</feature>
<proteinExistence type="predicted"/>
<dbReference type="Gene3D" id="2.40.260.10">
    <property type="entry name" value="Sortase"/>
    <property type="match status" value="1"/>
</dbReference>
<evidence type="ECO:0000313" key="3">
    <source>
        <dbReference type="EMBL" id="MDQ0492834.1"/>
    </source>
</evidence>
<gene>
    <name evidence="3" type="ORF">QOZ95_000984</name>
</gene>
<name>A0ABU0KXL9_9BACL</name>
<dbReference type="InterPro" id="IPR023365">
    <property type="entry name" value="Sortase_dom-sf"/>
</dbReference>
<keyword evidence="2" id="KW-0732">Signal</keyword>
<dbReference type="CDD" id="cd05829">
    <property type="entry name" value="Sortase_F"/>
    <property type="match status" value="1"/>
</dbReference>
<feature type="signal peptide" evidence="2">
    <location>
        <begin position="1"/>
        <end position="24"/>
    </location>
</feature>
<sequence>MNNKWIIRIIVGLILLGNTSCSSSAEHHGNSIHVPAKPEIQQLKTTKTIQITNKPFPGIIPHKIDIPAVRIHSIIEPVTYLENGQMGVPGNTDRVGYLSTGILPGAAGNAIMDGHVDTYTGPAVFYPLKKLQRGDFVYVTGGGGCKLQFVVESVKFYLTSEAPIQTIFGPTEEHRLNLITCAGRYSRSKKEHEGRLVVFTKLAHKNSACEKLTLQNKDNSKNNPIIFQGE</sequence>
<accession>A0ABU0KXL9</accession>
<evidence type="ECO:0000313" key="4">
    <source>
        <dbReference type="Proteomes" id="UP001242811"/>
    </source>
</evidence>
<organism evidence="3 4">
    <name type="scientific">Paenibacillus brasilensis</name>
    <dbReference type="NCBI Taxonomy" id="128574"/>
    <lineage>
        <taxon>Bacteria</taxon>
        <taxon>Bacillati</taxon>
        <taxon>Bacillota</taxon>
        <taxon>Bacilli</taxon>
        <taxon>Bacillales</taxon>
        <taxon>Paenibacillaceae</taxon>
        <taxon>Paenibacillus</taxon>
    </lineage>
</organism>
<keyword evidence="1" id="KW-0378">Hydrolase</keyword>
<protein>
    <submittedName>
        <fullName evidence="3">Sortase (Surface protein transpeptidase)</fullName>
    </submittedName>
</protein>
<keyword evidence="4" id="KW-1185">Reference proteome</keyword>
<dbReference type="InterPro" id="IPR005754">
    <property type="entry name" value="Sortase"/>
</dbReference>
<comment type="caution">
    <text evidence="3">The sequence shown here is derived from an EMBL/GenBank/DDBJ whole genome shotgun (WGS) entry which is preliminary data.</text>
</comment>
<evidence type="ECO:0000256" key="1">
    <source>
        <dbReference type="ARBA" id="ARBA00022801"/>
    </source>
</evidence>
<dbReference type="Pfam" id="PF04203">
    <property type="entry name" value="Sortase"/>
    <property type="match status" value="1"/>
</dbReference>
<dbReference type="InterPro" id="IPR042001">
    <property type="entry name" value="Sortase_F"/>
</dbReference>
<dbReference type="Proteomes" id="UP001242811">
    <property type="component" value="Unassembled WGS sequence"/>
</dbReference>
<evidence type="ECO:0000256" key="2">
    <source>
        <dbReference type="SAM" id="SignalP"/>
    </source>
</evidence>
<dbReference type="EMBL" id="JAUSWA010000004">
    <property type="protein sequence ID" value="MDQ0492834.1"/>
    <property type="molecule type" value="Genomic_DNA"/>
</dbReference>
<reference evidence="3 4" key="1">
    <citation type="submission" date="2023-07" db="EMBL/GenBank/DDBJ databases">
        <title>Genomic Encyclopedia of Type Strains, Phase IV (KMG-IV): sequencing the most valuable type-strain genomes for metagenomic binning, comparative biology and taxonomic classification.</title>
        <authorList>
            <person name="Goeker M."/>
        </authorList>
    </citation>
    <scope>NUCLEOTIDE SEQUENCE [LARGE SCALE GENOMIC DNA]</scope>
    <source>
        <strain evidence="3 4">DSM 14914</strain>
    </source>
</reference>